<comment type="caution">
    <text evidence="2">The sequence shown here is derived from an EMBL/GenBank/DDBJ whole genome shotgun (WGS) entry which is preliminary data.</text>
</comment>
<dbReference type="EMBL" id="JAHXZJ010001864">
    <property type="protein sequence ID" value="KAH0549593.1"/>
    <property type="molecule type" value="Genomic_DNA"/>
</dbReference>
<keyword evidence="3" id="KW-1185">Reference proteome</keyword>
<sequence length="72" mass="8111">MSPCIKVSYRTHGESGYMSSPERSNNIVGSNPARYPSVPFSTTNSYEEPYYSQFPGTVTPIIDEEARTYVHE</sequence>
<gene>
    <name evidence="2" type="ORF">KQX54_010737</name>
</gene>
<dbReference type="AlphaFoldDB" id="A0AAV7IEQ4"/>
<evidence type="ECO:0000313" key="3">
    <source>
        <dbReference type="Proteomes" id="UP000826195"/>
    </source>
</evidence>
<evidence type="ECO:0000256" key="1">
    <source>
        <dbReference type="SAM" id="MobiDB-lite"/>
    </source>
</evidence>
<evidence type="ECO:0000313" key="2">
    <source>
        <dbReference type="EMBL" id="KAH0549593.1"/>
    </source>
</evidence>
<name>A0AAV7IEQ4_COTGL</name>
<proteinExistence type="predicted"/>
<organism evidence="2 3">
    <name type="scientific">Cotesia glomerata</name>
    <name type="common">Lepidopteran parasitic wasp</name>
    <name type="synonym">Apanteles glomeratus</name>
    <dbReference type="NCBI Taxonomy" id="32391"/>
    <lineage>
        <taxon>Eukaryota</taxon>
        <taxon>Metazoa</taxon>
        <taxon>Ecdysozoa</taxon>
        <taxon>Arthropoda</taxon>
        <taxon>Hexapoda</taxon>
        <taxon>Insecta</taxon>
        <taxon>Pterygota</taxon>
        <taxon>Neoptera</taxon>
        <taxon>Endopterygota</taxon>
        <taxon>Hymenoptera</taxon>
        <taxon>Apocrita</taxon>
        <taxon>Ichneumonoidea</taxon>
        <taxon>Braconidae</taxon>
        <taxon>Microgastrinae</taxon>
        <taxon>Cotesia</taxon>
    </lineage>
</organism>
<reference evidence="2 3" key="1">
    <citation type="journal article" date="2021" name="J. Hered.">
        <title>A chromosome-level genome assembly of the parasitoid wasp, Cotesia glomerata (Hymenoptera: Braconidae).</title>
        <authorList>
            <person name="Pinto B.J."/>
            <person name="Weis J.J."/>
            <person name="Gamble T."/>
            <person name="Ode P.J."/>
            <person name="Paul R."/>
            <person name="Zaspel J.M."/>
        </authorList>
    </citation>
    <scope>NUCLEOTIDE SEQUENCE [LARGE SCALE GENOMIC DNA]</scope>
    <source>
        <strain evidence="2">CgM1</strain>
    </source>
</reference>
<dbReference type="Proteomes" id="UP000826195">
    <property type="component" value="Unassembled WGS sequence"/>
</dbReference>
<protein>
    <submittedName>
        <fullName evidence="2">Uncharacterized protein</fullName>
    </submittedName>
</protein>
<feature type="compositionally biased region" description="Polar residues" evidence="1">
    <location>
        <begin position="17"/>
        <end position="29"/>
    </location>
</feature>
<accession>A0AAV7IEQ4</accession>
<feature type="region of interest" description="Disordered" evidence="1">
    <location>
        <begin position="12"/>
        <end position="33"/>
    </location>
</feature>